<dbReference type="SUPFAM" id="SSF48208">
    <property type="entry name" value="Six-hairpin glycosidases"/>
    <property type="match status" value="1"/>
</dbReference>
<comment type="caution">
    <text evidence="2">The sequence shown here is derived from an EMBL/GenBank/DDBJ whole genome shotgun (WGS) entry which is preliminary data.</text>
</comment>
<accession>A0AAD9W5V9</accession>
<feature type="region of interest" description="Disordered" evidence="1">
    <location>
        <begin position="41"/>
        <end position="134"/>
    </location>
</feature>
<evidence type="ECO:0000313" key="3">
    <source>
        <dbReference type="Proteomes" id="UP001265746"/>
    </source>
</evidence>
<dbReference type="AlphaFoldDB" id="A0AAD9W5V9"/>
<dbReference type="GO" id="GO:0005975">
    <property type="term" value="P:carbohydrate metabolic process"/>
    <property type="evidence" value="ECO:0007669"/>
    <property type="project" value="InterPro"/>
</dbReference>
<dbReference type="GO" id="GO:0003824">
    <property type="term" value="F:catalytic activity"/>
    <property type="evidence" value="ECO:0007669"/>
    <property type="project" value="UniProtKB-ARBA"/>
</dbReference>
<evidence type="ECO:0008006" key="4">
    <source>
        <dbReference type="Google" id="ProtNLM"/>
    </source>
</evidence>
<dbReference type="SMART" id="SM01149">
    <property type="entry name" value="DUF1237"/>
    <property type="match status" value="1"/>
</dbReference>
<dbReference type="InterPro" id="IPR012341">
    <property type="entry name" value="6hp_glycosidase-like_sf"/>
</dbReference>
<evidence type="ECO:0000256" key="1">
    <source>
        <dbReference type="SAM" id="MobiDB-lite"/>
    </source>
</evidence>
<sequence>MFSTRSTRLLILALLITVAFLYVGWERPLAWGGLPDFASDPTTGEVTDGQANAPPSSGDALRPPASFIPDQNEPESSGQDAPKPSDGYGGDGEKGEDDDDYDFQRPTSPGDIPPPAPANPGKVDEGAPEPTVDCPVSFESYMLSQPGPKSTGSRQFPLVRPPPECRTFVVPELEEYITKMETVVKDPDLYRLFQNSFPNTLDTMVKWHGYAQEDGNDTTEELSYIITGDIDAMWLRDSASQLYSYLQFLSPEASSVNGNIKSLNSLWRGLINSHSRYIIISPYCHSFQPPPESGIPPTVNGAYHNNNPQPAYNPSEVFDCKWELDSLASFLQVSSGYYERTKDLAFFGRYRWVDAVKAAVDAAAAMRVGTYDEEGRVLPSAWSFTGWTNRGSETLTNDGLGNPSKTNGMVRTAFRPSDDATIFQFLVPANMMFAKYLEEASVIMEGLAASGASIPGMDEEQTALAANLTTEMRELALGIRRGIDRDAVVEHREFGEIFAYECDGFGGVNLMDDANIPSLLAMPLFGYAQSRFELPEGVARRDYAKIYQNTRRFALSLANPYYAKGPMISAVGGPHLGPGKAWPMAALVAGMTAFDEDTGLVGAKGKGGVEEVVVEQLGMVLNSTSGMGVVHESVNSWNGNAFTRAWFGWANGLMGELIIRIEEWERKANKLSGEGLLGRSWQ</sequence>
<dbReference type="InterPro" id="IPR008928">
    <property type="entry name" value="6-hairpin_glycosidase_sf"/>
</dbReference>
<dbReference type="Pfam" id="PF06824">
    <property type="entry name" value="Glyco_hydro_125"/>
    <property type="match status" value="1"/>
</dbReference>
<reference evidence="2" key="1">
    <citation type="submission" date="2023-06" db="EMBL/GenBank/DDBJ databases">
        <authorList>
            <person name="Noh H."/>
        </authorList>
    </citation>
    <scope>NUCLEOTIDE SEQUENCE</scope>
    <source>
        <strain evidence="2">DUCC20226</strain>
    </source>
</reference>
<dbReference type="Proteomes" id="UP001265746">
    <property type="component" value="Unassembled WGS sequence"/>
</dbReference>
<name>A0AAD9W5V9_PHOAM</name>
<protein>
    <recommendedName>
        <fullName evidence="4">Meiotically up-regulated gene 157 protein</fullName>
    </recommendedName>
</protein>
<dbReference type="Gene3D" id="1.50.10.10">
    <property type="match status" value="1"/>
</dbReference>
<gene>
    <name evidence="2" type="ORF">N8I77_004416</name>
</gene>
<keyword evidence="3" id="KW-1185">Reference proteome</keyword>
<dbReference type="EMBL" id="JAUJFL010000002">
    <property type="protein sequence ID" value="KAK2611034.1"/>
    <property type="molecule type" value="Genomic_DNA"/>
</dbReference>
<feature type="compositionally biased region" description="Polar residues" evidence="1">
    <location>
        <begin position="41"/>
        <end position="55"/>
    </location>
</feature>
<evidence type="ECO:0000313" key="2">
    <source>
        <dbReference type="EMBL" id="KAK2611034.1"/>
    </source>
</evidence>
<proteinExistence type="predicted"/>
<dbReference type="InterPro" id="IPR008313">
    <property type="entry name" value="GH125"/>
</dbReference>
<dbReference type="PANTHER" id="PTHR31047">
    <property type="entry name" value="MEIOTICALLY UP-REGULATED GENE 157 PROTEIN"/>
    <property type="match status" value="1"/>
</dbReference>
<organism evidence="2 3">
    <name type="scientific">Phomopsis amygdali</name>
    <name type="common">Fusicoccum amygdali</name>
    <dbReference type="NCBI Taxonomy" id="1214568"/>
    <lineage>
        <taxon>Eukaryota</taxon>
        <taxon>Fungi</taxon>
        <taxon>Dikarya</taxon>
        <taxon>Ascomycota</taxon>
        <taxon>Pezizomycotina</taxon>
        <taxon>Sordariomycetes</taxon>
        <taxon>Sordariomycetidae</taxon>
        <taxon>Diaporthales</taxon>
        <taxon>Diaporthaceae</taxon>
        <taxon>Diaporthe</taxon>
    </lineage>
</organism>
<dbReference type="PANTHER" id="PTHR31047:SF2">
    <property type="entry name" value="DUF1237 DOMAIN-CONTAINING PROTEIN"/>
    <property type="match status" value="1"/>
</dbReference>